<gene>
    <name evidence="1" type="ORF">D1164_14630</name>
</gene>
<dbReference type="OrthoDB" id="9809962at2"/>
<dbReference type="AlphaFoldDB" id="A0A399CYC7"/>
<keyword evidence="2" id="KW-1185">Reference proteome</keyword>
<dbReference type="EMBL" id="QWET01000011">
    <property type="protein sequence ID" value="RIH64327.1"/>
    <property type="molecule type" value="Genomic_DNA"/>
</dbReference>
<comment type="caution">
    <text evidence="1">The sequence shown here is derived from an EMBL/GenBank/DDBJ whole genome shotgun (WGS) entry which is preliminary data.</text>
</comment>
<evidence type="ECO:0000313" key="1">
    <source>
        <dbReference type="EMBL" id="RIH64327.1"/>
    </source>
</evidence>
<evidence type="ECO:0000313" key="2">
    <source>
        <dbReference type="Proteomes" id="UP000266441"/>
    </source>
</evidence>
<protein>
    <submittedName>
        <fullName evidence="1">Uncharacterized protein</fullName>
    </submittedName>
</protein>
<dbReference type="GO" id="GO:0003676">
    <property type="term" value="F:nucleic acid binding"/>
    <property type="evidence" value="ECO:0007669"/>
    <property type="project" value="InterPro"/>
</dbReference>
<proteinExistence type="predicted"/>
<name>A0A399CYC7_9BACT</name>
<dbReference type="RefSeq" id="WP_119350752.1">
    <property type="nucleotide sequence ID" value="NZ_QWET01000011.1"/>
</dbReference>
<dbReference type="Gene3D" id="3.40.1350.10">
    <property type="match status" value="1"/>
</dbReference>
<organism evidence="1 2">
    <name type="scientific">Mariniphaga sediminis</name>
    <dbReference type="NCBI Taxonomy" id="1628158"/>
    <lineage>
        <taxon>Bacteria</taxon>
        <taxon>Pseudomonadati</taxon>
        <taxon>Bacteroidota</taxon>
        <taxon>Bacteroidia</taxon>
        <taxon>Marinilabiliales</taxon>
        <taxon>Prolixibacteraceae</taxon>
        <taxon>Mariniphaga</taxon>
    </lineage>
</organism>
<sequence length="376" mass="44985">MSYSTTINPLHFEDLEPHRFEDLIRQLMYDFKDWKSIEATGRLGSDDGIDILAIENFISEEFTDDNLTQYTVREKEWIIQCKREQSLSPKKIDKIISNDISRQLNLPYGYILAAPCNFSKKSRDVFKQRLNEFGVNEFFIFGKAELEDLLFLPKYDHLLFAYFGISLQKRKRTLKSNLSSRLTTKKKLIKELDLNNIEDRISKEILIRPSESDDYPQLKNGEILNWRYYEIDSFSPIDCISVIQKKHYAYVNWETEEWDMIEDCDISFPHFPELFGLKENFYHKLLDKSMKAKERWNKLDDDNKGFYIELRPVHFDRILLIDEIGDIYNEGPHIIVDYINNSPFENKTYRYLESNYDFTDTHIKDPKMKNRIKKFK</sequence>
<dbReference type="Proteomes" id="UP000266441">
    <property type="component" value="Unassembled WGS sequence"/>
</dbReference>
<accession>A0A399CYC7</accession>
<reference evidence="1 2" key="1">
    <citation type="journal article" date="2015" name="Int. J. Syst. Evol. Microbiol.">
        <title>Mariniphaga sediminis sp. nov., isolated from coastal sediment.</title>
        <authorList>
            <person name="Wang F.Q."/>
            <person name="Shen Q.Y."/>
            <person name="Chen G.J."/>
            <person name="Du Z.J."/>
        </authorList>
    </citation>
    <scope>NUCLEOTIDE SEQUENCE [LARGE SCALE GENOMIC DNA]</scope>
    <source>
        <strain evidence="1 2">SY21</strain>
    </source>
</reference>
<dbReference type="InterPro" id="IPR011856">
    <property type="entry name" value="tRNA_endonuc-like_dom_sf"/>
</dbReference>